<evidence type="ECO:0000256" key="1">
    <source>
        <dbReference type="SAM" id="MobiDB-lite"/>
    </source>
</evidence>
<evidence type="ECO:0000313" key="2">
    <source>
        <dbReference type="EnsemblPlants" id="ONIVA06G11020.1"/>
    </source>
</evidence>
<evidence type="ECO:0000313" key="3">
    <source>
        <dbReference type="Proteomes" id="UP000006591"/>
    </source>
</evidence>
<accession>A0A0E0HNI4</accession>
<organism evidence="2">
    <name type="scientific">Oryza nivara</name>
    <name type="common">Indian wild rice</name>
    <name type="synonym">Oryza sativa f. spontanea</name>
    <dbReference type="NCBI Taxonomy" id="4536"/>
    <lineage>
        <taxon>Eukaryota</taxon>
        <taxon>Viridiplantae</taxon>
        <taxon>Streptophyta</taxon>
        <taxon>Embryophyta</taxon>
        <taxon>Tracheophyta</taxon>
        <taxon>Spermatophyta</taxon>
        <taxon>Magnoliopsida</taxon>
        <taxon>Liliopsida</taxon>
        <taxon>Poales</taxon>
        <taxon>Poaceae</taxon>
        <taxon>BOP clade</taxon>
        <taxon>Oryzoideae</taxon>
        <taxon>Oryzeae</taxon>
        <taxon>Oryzinae</taxon>
        <taxon>Oryza</taxon>
    </lineage>
</organism>
<dbReference type="AlphaFoldDB" id="A0A0E0HNI4"/>
<name>A0A0E0HNI4_ORYNI</name>
<sequence length="36" mass="3780">MGKRRAVIQTSKARRLRDQDLNGARPSSGAAGKAGV</sequence>
<reference evidence="2" key="2">
    <citation type="submission" date="2018-04" db="EMBL/GenBank/DDBJ databases">
        <title>OnivRS2 (Oryza nivara Reference Sequence Version 2).</title>
        <authorList>
            <person name="Zhang J."/>
            <person name="Kudrna D."/>
            <person name="Lee S."/>
            <person name="Talag J."/>
            <person name="Rajasekar S."/>
            <person name="Welchert J."/>
            <person name="Hsing Y.-I."/>
            <person name="Wing R.A."/>
        </authorList>
    </citation>
    <scope>NUCLEOTIDE SEQUENCE [LARGE SCALE GENOMIC DNA]</scope>
    <source>
        <strain evidence="2">SL10</strain>
    </source>
</reference>
<dbReference type="Proteomes" id="UP000006591">
    <property type="component" value="Chromosome 6"/>
</dbReference>
<dbReference type="Gramene" id="ONIVA06G11020.1">
    <property type="protein sequence ID" value="ONIVA06G11020.1"/>
    <property type="gene ID" value="ONIVA06G11020"/>
</dbReference>
<keyword evidence="3" id="KW-1185">Reference proteome</keyword>
<protein>
    <submittedName>
        <fullName evidence="2">Uncharacterized protein</fullName>
    </submittedName>
</protein>
<proteinExistence type="predicted"/>
<dbReference type="EnsemblPlants" id="ONIVA06G11020.1">
    <property type="protein sequence ID" value="ONIVA06G11020.1"/>
    <property type="gene ID" value="ONIVA06G11020"/>
</dbReference>
<reference evidence="2" key="1">
    <citation type="submission" date="2015-04" db="UniProtKB">
        <authorList>
            <consortium name="EnsemblPlants"/>
        </authorList>
    </citation>
    <scope>IDENTIFICATION</scope>
    <source>
        <strain evidence="2">SL10</strain>
    </source>
</reference>
<feature type="region of interest" description="Disordered" evidence="1">
    <location>
        <begin position="1"/>
        <end position="36"/>
    </location>
</feature>
<dbReference type="HOGENOM" id="CLU_3360523_0_0_1"/>